<dbReference type="RefSeq" id="WP_201260725.1">
    <property type="nucleotide sequence ID" value="NZ_CP020660.1"/>
</dbReference>
<name>A0A291B907_9GAMM</name>
<dbReference type="NCBIfam" id="NF037980">
    <property type="entry name" value="T2SS_GspK"/>
    <property type="match status" value="1"/>
</dbReference>
<evidence type="ECO:0000256" key="2">
    <source>
        <dbReference type="ARBA" id="ARBA00007246"/>
    </source>
</evidence>
<comment type="subcellular location">
    <subcellularLocation>
        <location evidence="1 10">Cell inner membrane</location>
    </subcellularLocation>
</comment>
<organism evidence="13 14">
    <name type="scientific">Candidatus Enterovibrio altilux</name>
    <dbReference type="NCBI Taxonomy" id="1927128"/>
    <lineage>
        <taxon>Bacteria</taxon>
        <taxon>Pseudomonadati</taxon>
        <taxon>Pseudomonadota</taxon>
        <taxon>Gammaproteobacteria</taxon>
        <taxon>Vibrionales</taxon>
        <taxon>Vibrionaceae</taxon>
        <taxon>Enterovibrio</taxon>
    </lineage>
</organism>
<keyword evidence="9 10" id="KW-0472">Membrane</keyword>
<keyword evidence="14" id="KW-1185">Reference proteome</keyword>
<keyword evidence="7" id="KW-0653">Protein transport</keyword>
<keyword evidence="3 10" id="KW-0813">Transport</keyword>
<dbReference type="PANTHER" id="PTHR38831:SF1">
    <property type="entry name" value="TYPE II SECRETION SYSTEM PROTEIN K-RELATED"/>
    <property type="match status" value="1"/>
</dbReference>
<dbReference type="InterPro" id="IPR038072">
    <property type="entry name" value="GspK_central_sf"/>
</dbReference>
<dbReference type="GO" id="GO:0009306">
    <property type="term" value="P:protein secretion"/>
    <property type="evidence" value="ECO:0007669"/>
    <property type="project" value="InterPro"/>
</dbReference>
<dbReference type="InterPro" id="IPR005628">
    <property type="entry name" value="GspK"/>
</dbReference>
<dbReference type="Gene3D" id="1.10.40.60">
    <property type="entry name" value="EpsJ-like"/>
    <property type="match status" value="2"/>
</dbReference>
<dbReference type="SUPFAM" id="SSF158544">
    <property type="entry name" value="GspK insert domain-like"/>
    <property type="match status" value="2"/>
</dbReference>
<dbReference type="InterPro" id="IPR049179">
    <property type="entry name" value="T2SSK_SAM-like_2nd"/>
</dbReference>
<evidence type="ECO:0000256" key="4">
    <source>
        <dbReference type="ARBA" id="ARBA00022475"/>
    </source>
</evidence>
<proteinExistence type="inferred from homology"/>
<dbReference type="SUPFAM" id="SSF54523">
    <property type="entry name" value="Pili subunits"/>
    <property type="match status" value="1"/>
</dbReference>
<evidence type="ECO:0000259" key="11">
    <source>
        <dbReference type="Pfam" id="PF03934"/>
    </source>
</evidence>
<keyword evidence="5 10" id="KW-0997">Cell inner membrane</keyword>
<evidence type="ECO:0000256" key="7">
    <source>
        <dbReference type="ARBA" id="ARBA00022927"/>
    </source>
</evidence>
<evidence type="ECO:0000256" key="9">
    <source>
        <dbReference type="ARBA" id="ARBA00023136"/>
    </source>
</evidence>
<dbReference type="Proteomes" id="UP000218160">
    <property type="component" value="Chromosome 1"/>
</dbReference>
<feature type="domain" description="T2SS protein K second SAM-like" evidence="11">
    <location>
        <begin position="216"/>
        <end position="273"/>
    </location>
</feature>
<dbReference type="InterPro" id="IPR045584">
    <property type="entry name" value="Pilin-like"/>
</dbReference>
<dbReference type="PIRSF" id="PIRSF002786">
    <property type="entry name" value="XcpX"/>
    <property type="match status" value="1"/>
</dbReference>
<dbReference type="InterPro" id="IPR049031">
    <property type="entry name" value="T2SSK_SAM-like_1st"/>
</dbReference>
<evidence type="ECO:0000256" key="3">
    <source>
        <dbReference type="ARBA" id="ARBA00022448"/>
    </source>
</evidence>
<dbReference type="Pfam" id="PF03934">
    <property type="entry name" value="T2SSK"/>
    <property type="match status" value="1"/>
</dbReference>
<evidence type="ECO:0000256" key="1">
    <source>
        <dbReference type="ARBA" id="ARBA00004533"/>
    </source>
</evidence>
<accession>A0A291B907</accession>
<evidence type="ECO:0000259" key="12">
    <source>
        <dbReference type="Pfam" id="PF21687"/>
    </source>
</evidence>
<gene>
    <name evidence="13" type="ORF">BTN50_0980</name>
</gene>
<evidence type="ECO:0000256" key="5">
    <source>
        <dbReference type="ARBA" id="ARBA00022519"/>
    </source>
</evidence>
<feature type="domain" description="T2SS protein K first SAM-like" evidence="12">
    <location>
        <begin position="101"/>
        <end position="210"/>
    </location>
</feature>
<dbReference type="Pfam" id="PF21687">
    <property type="entry name" value="T2SSK_1st"/>
    <property type="match status" value="1"/>
</dbReference>
<keyword evidence="8" id="KW-1133">Transmembrane helix</keyword>
<reference evidence="14" key="1">
    <citation type="submission" date="2017-04" db="EMBL/GenBank/DDBJ databases">
        <title>Genome evolution of the luminous symbionts of deep sea anglerfish.</title>
        <authorList>
            <person name="Hendry T.A."/>
        </authorList>
    </citation>
    <scope>NUCLEOTIDE SEQUENCE [LARGE SCALE GENOMIC DNA]</scope>
</reference>
<evidence type="ECO:0000256" key="8">
    <source>
        <dbReference type="ARBA" id="ARBA00022989"/>
    </source>
</evidence>
<dbReference type="PANTHER" id="PTHR38831">
    <property type="entry name" value="TYPE II SECRETION SYSTEM PROTEIN K"/>
    <property type="match status" value="1"/>
</dbReference>
<evidence type="ECO:0000313" key="14">
    <source>
        <dbReference type="Proteomes" id="UP000218160"/>
    </source>
</evidence>
<keyword evidence="4 10" id="KW-1003">Cell membrane</keyword>
<dbReference type="GO" id="GO:0005886">
    <property type="term" value="C:plasma membrane"/>
    <property type="evidence" value="ECO:0007669"/>
    <property type="project" value="UniProtKB-SubCell"/>
</dbReference>
<evidence type="ECO:0000256" key="10">
    <source>
        <dbReference type="PIRNR" id="PIRNR002786"/>
    </source>
</evidence>
<protein>
    <recommendedName>
        <fullName evidence="10">Type II secretion system protein K</fullName>
    </recommendedName>
</protein>
<dbReference type="KEGG" id="elux:BTN50_0980"/>
<evidence type="ECO:0000256" key="6">
    <source>
        <dbReference type="ARBA" id="ARBA00022692"/>
    </source>
</evidence>
<comment type="similarity">
    <text evidence="2 10">Belongs to the GSP K family.</text>
</comment>
<dbReference type="AlphaFoldDB" id="A0A291B907"/>
<sequence length="328" mass="37438">MRRSQLGVALLIVLLMMALMTTVAVSMSSRMFMNFHRTENFLHYQQAYWYAWSVESLARYSIAKNIKNKETVTLHLPWTVQNKIYQLDDGQATSSISDRQACFNLNGLRDIKPQKNDTNPLLVTVLQQLIESQGINSFEAETAAASTWEYIDTNTNVQSPLGVEDSEYETRSLAHITPNNFIADISEWRAINGVSQEIFEKVSPFLCAIPSNALLINVNTLTEMDAPILSAIFYPNLNNHKAKRLINERNAIHGWKNIVSFMDEPILSNIKKEDRKRVQNFFAVHSRFFELDTMITIDSATLRMRALLIRDDNGTVTVIRRRFGGINA</sequence>
<dbReference type="Gene3D" id="3.30.1300.30">
    <property type="entry name" value="GSPII I/J protein-like"/>
    <property type="match status" value="1"/>
</dbReference>
<dbReference type="EMBL" id="CP020660">
    <property type="protein sequence ID" value="ATF09484.1"/>
    <property type="molecule type" value="Genomic_DNA"/>
</dbReference>
<evidence type="ECO:0000313" key="13">
    <source>
        <dbReference type="EMBL" id="ATF09484.1"/>
    </source>
</evidence>
<keyword evidence="6" id="KW-0812">Transmembrane</keyword>